<dbReference type="InterPro" id="IPR036102">
    <property type="entry name" value="OsmC/Ohrsf"/>
</dbReference>
<dbReference type="InterPro" id="IPR015946">
    <property type="entry name" value="KH_dom-like_a/b"/>
</dbReference>
<dbReference type="AlphaFoldDB" id="A0A317KTV0"/>
<keyword evidence="2" id="KW-1185">Reference proteome</keyword>
<dbReference type="PANTHER" id="PTHR34352">
    <property type="entry name" value="PROTEIN YHFA"/>
    <property type="match status" value="1"/>
</dbReference>
<dbReference type="Pfam" id="PF02566">
    <property type="entry name" value="OsmC"/>
    <property type="match status" value="1"/>
</dbReference>
<dbReference type="OrthoDB" id="13625at2"/>
<evidence type="ECO:0000313" key="1">
    <source>
        <dbReference type="EMBL" id="PWU66865.1"/>
    </source>
</evidence>
<dbReference type="PANTHER" id="PTHR34352:SF1">
    <property type="entry name" value="PROTEIN YHFA"/>
    <property type="match status" value="1"/>
</dbReference>
<name>A0A317KTV0_9BACI</name>
<dbReference type="InterPro" id="IPR003718">
    <property type="entry name" value="OsmC/Ohr_fam"/>
</dbReference>
<organism evidence="1 2">
    <name type="scientific">Gracilibacillus dipsosauri</name>
    <dbReference type="NCBI Taxonomy" id="178340"/>
    <lineage>
        <taxon>Bacteria</taxon>
        <taxon>Bacillati</taxon>
        <taxon>Bacillota</taxon>
        <taxon>Bacilli</taxon>
        <taxon>Bacillales</taxon>
        <taxon>Bacillaceae</taxon>
        <taxon>Gracilibacillus</taxon>
    </lineage>
</organism>
<dbReference type="Proteomes" id="UP000245624">
    <property type="component" value="Unassembled WGS sequence"/>
</dbReference>
<reference evidence="1 2" key="1">
    <citation type="submission" date="2018-05" db="EMBL/GenBank/DDBJ databases">
        <title>Genomic analysis of Gracilibacillus dipsosauri DD1 reveals novel features of a salt-tolerant amylase.</title>
        <authorList>
            <person name="Deutch C.E."/>
            <person name="Yang S."/>
        </authorList>
    </citation>
    <scope>NUCLEOTIDE SEQUENCE [LARGE SCALE GENOMIC DNA]</scope>
    <source>
        <strain evidence="1 2">DD1</strain>
    </source>
</reference>
<sequence length="130" mass="14733">MDFYVKEGGVRTKLPYDQLDISGNEEFGFRPFQLMVASVAGCSASVFQKILTKKRINIDDLTISAEVKRDPIQANRISSISLTFMVKGHHLDRDILEKSLEIARKNCSMIRTIENCVDITEKLEIIPLSK</sequence>
<dbReference type="EMBL" id="QGTD01000020">
    <property type="protein sequence ID" value="PWU66865.1"/>
    <property type="molecule type" value="Genomic_DNA"/>
</dbReference>
<gene>
    <name evidence="1" type="ORF">DLJ74_18555</name>
</gene>
<accession>A0A317KTV0</accession>
<protein>
    <submittedName>
        <fullName evidence="1">Osmotically inducible protein C</fullName>
    </submittedName>
</protein>
<comment type="caution">
    <text evidence="1">The sequence shown here is derived from an EMBL/GenBank/DDBJ whole genome shotgun (WGS) entry which is preliminary data.</text>
</comment>
<evidence type="ECO:0000313" key="2">
    <source>
        <dbReference type="Proteomes" id="UP000245624"/>
    </source>
</evidence>
<dbReference type="Gene3D" id="3.30.300.20">
    <property type="match status" value="1"/>
</dbReference>
<proteinExistence type="predicted"/>
<dbReference type="SUPFAM" id="SSF82784">
    <property type="entry name" value="OsmC-like"/>
    <property type="match status" value="1"/>
</dbReference>
<dbReference type="RefSeq" id="WP_109985579.1">
    <property type="nucleotide sequence ID" value="NZ_JAJUIE010000008.1"/>
</dbReference>